<accession>A0A0F8MIF3</accession>
<reference evidence="3 4" key="1">
    <citation type="journal article" date="2015" name="ISME J.">
        <title>Genomic and phenotypic differentiation among Methanosarcina mazei populations from Columbia River sediment.</title>
        <authorList>
            <person name="Youngblut N.D."/>
            <person name="Wirth J.S."/>
            <person name="Henriksen J.R."/>
            <person name="Smith M."/>
            <person name="Simon H."/>
            <person name="Metcalf W.W."/>
            <person name="Whitaker R.J."/>
        </authorList>
    </citation>
    <scope>NUCLEOTIDE SEQUENCE [LARGE SCALE GENOMIC DNA]</scope>
    <source>
        <strain evidence="3 4">1.H.A.0.1</strain>
    </source>
</reference>
<dbReference type="GO" id="GO:0005829">
    <property type="term" value="C:cytosol"/>
    <property type="evidence" value="ECO:0007669"/>
    <property type="project" value="TreeGrafter"/>
</dbReference>
<dbReference type="PANTHER" id="PTHR47396:SF1">
    <property type="entry name" value="ATP-DEPENDENT HELICASE IRC3-RELATED"/>
    <property type="match status" value="1"/>
</dbReference>
<dbReference type="GO" id="GO:0009307">
    <property type="term" value="P:DNA restriction-modification system"/>
    <property type="evidence" value="ECO:0007669"/>
    <property type="project" value="UniProtKB-KW"/>
</dbReference>
<dbReference type="GO" id="GO:0120545">
    <property type="term" value="F:nucleic acid conformation isomerase activity"/>
    <property type="evidence" value="ECO:0007669"/>
    <property type="project" value="UniProtKB-ARBA"/>
</dbReference>
<organism evidence="3 4">
    <name type="scientific">Methanosarcina mazei</name>
    <name type="common">Methanosarcina frisia</name>
    <dbReference type="NCBI Taxonomy" id="2209"/>
    <lineage>
        <taxon>Archaea</taxon>
        <taxon>Methanobacteriati</taxon>
        <taxon>Methanobacteriota</taxon>
        <taxon>Stenosarchaea group</taxon>
        <taxon>Methanomicrobia</taxon>
        <taxon>Methanosarcinales</taxon>
        <taxon>Methanosarcinaceae</taxon>
        <taxon>Methanosarcina</taxon>
    </lineage>
</organism>
<protein>
    <submittedName>
        <fullName evidence="3">Restriction endonuclease subunit R</fullName>
    </submittedName>
</protein>
<dbReference type="Gene3D" id="3.40.50.300">
    <property type="entry name" value="P-loop containing nucleotide triphosphate hydrolases"/>
    <property type="match status" value="2"/>
</dbReference>
<keyword evidence="3" id="KW-0255">Endonuclease</keyword>
<dbReference type="SMART" id="SM00487">
    <property type="entry name" value="DEXDc"/>
    <property type="match status" value="1"/>
</dbReference>
<dbReference type="Gene3D" id="3.90.1570.30">
    <property type="match status" value="1"/>
</dbReference>
<dbReference type="Proteomes" id="UP000034338">
    <property type="component" value="Unassembled WGS sequence"/>
</dbReference>
<dbReference type="GO" id="GO:0003677">
    <property type="term" value="F:DNA binding"/>
    <property type="evidence" value="ECO:0007669"/>
    <property type="project" value="UniProtKB-KW"/>
</dbReference>
<dbReference type="PROSITE" id="PS51192">
    <property type="entry name" value="HELICASE_ATP_BIND_1"/>
    <property type="match status" value="1"/>
</dbReference>
<dbReference type="InterPro" id="IPR001650">
    <property type="entry name" value="Helicase_C-like"/>
</dbReference>
<evidence type="ECO:0000313" key="3">
    <source>
        <dbReference type="EMBL" id="KKH28235.1"/>
    </source>
</evidence>
<dbReference type="CDD" id="cd18032">
    <property type="entry name" value="DEXHc_RE_I_III_res"/>
    <property type="match status" value="1"/>
</dbReference>
<evidence type="ECO:0000259" key="2">
    <source>
        <dbReference type="PROSITE" id="PS51194"/>
    </source>
</evidence>
<dbReference type="Pfam" id="PF08463">
    <property type="entry name" value="EcoEI_R_C"/>
    <property type="match status" value="1"/>
</dbReference>
<comment type="caution">
    <text evidence="3">The sequence shown here is derived from an EMBL/GenBank/DDBJ whole genome shotgun (WGS) entry which is preliminary data.</text>
</comment>
<keyword evidence="3" id="KW-0378">Hydrolase</keyword>
<dbReference type="PATRIC" id="fig|2209.81.peg.149"/>
<keyword evidence="3" id="KW-0540">Nuclease</keyword>
<name>A0A0F8MIF3_METMZ</name>
<dbReference type="PANTHER" id="PTHR47396">
    <property type="entry name" value="TYPE I RESTRICTION ENZYME ECOKI R PROTEIN"/>
    <property type="match status" value="1"/>
</dbReference>
<sequence>MLLKEAGWPLDRAQDREFEVAGMPNEKGIGFVDYVLWGDDGKPLALVEAKRTTRDPRVGQQQAKLYADCLENQFGQRPVIFYSNGYETWVWDDSMYPPRQVQGFYKKSELELLIQRRKSRRPLSESEINSAIVERYYQTRAIRRIGEAFEKDNDRKALIVMATGAGKTRTVIALCDLLMRCNWVKRVLFLADRVALVNQAVNAFKKHLPDSAPVNLVTEKDTDGRVFVSTYPTMMKQIEEINSGQRRFGVGHFDIVIIDEAHRSVFKKYKAIFDYFDSLLVGLTATPKNEIERNTYSLFDLEPGVPTDAYQLEEAVKDGFLVPPQAVSVPLKFQRQGINYDDLSDEDKEQWESLDWGDEDGEIPNRVEAEAVNKWLFNRDTVDKVLSHMMERGLKVAGGDRLGKTILFAKNQAHAEYIAERFNANYPHFKGEFARVITFKTEYAQSLIDNFSVKEKAPHIAISVDMLDTGIDVPEVVNLVFFKLVRSRTKFWQMVGRGTRLCPDLFEPGKDKQFFYLFDYCQNLEFFSQNPETTDGSLGDSLGTRLFKSRLELLSELDKKLKANSDCGAGAETPEIYGEPETEVEVRFLIAEALHSEIASMNPDNFVVRPKRRLVEKYSKPEAWLKLSGEDLSELSHEVAGLPSELQPEVEEAKRFDLLVLNLQLALLRSEPGFERLRDRVRDIAGLLEEKSAIPMVRDQMPLILDVQTDEWWENVTTPMLEKLRRRLRDLVKLIEKHSRKPIYTDFKDEMGGEINVELLGFAASGNFEKFRAKTRAFLLEHQDNAVIHKLRMNEPLTASDLDNLERILSESGLGGPEEIARAKEISNGLGLFVRSLIGLDREAAKKSLATFLLGKTLTANQIEFINLIINHLTEHGAMDASLLYESPFTDLTPQGPDGLFTSVQVDELITALEQITATALASSGLQQIIA</sequence>
<dbReference type="InterPro" id="IPR006935">
    <property type="entry name" value="Helicase/UvrB_N"/>
</dbReference>
<dbReference type="CDD" id="cd18799">
    <property type="entry name" value="SF2_C_EcoAI-like"/>
    <property type="match status" value="1"/>
</dbReference>
<dbReference type="GO" id="GO:0005524">
    <property type="term" value="F:ATP binding"/>
    <property type="evidence" value="ECO:0007669"/>
    <property type="project" value="UniProtKB-KW"/>
</dbReference>
<dbReference type="SUPFAM" id="SSF52540">
    <property type="entry name" value="P-loop containing nucleoside triphosphate hydrolases"/>
    <property type="match status" value="2"/>
</dbReference>
<dbReference type="InterPro" id="IPR014001">
    <property type="entry name" value="Helicase_ATP-bd"/>
</dbReference>
<evidence type="ECO:0000313" key="4">
    <source>
        <dbReference type="Proteomes" id="UP000034338"/>
    </source>
</evidence>
<feature type="domain" description="Helicase ATP-binding" evidence="1">
    <location>
        <begin position="148"/>
        <end position="305"/>
    </location>
</feature>
<proteinExistence type="predicted"/>
<dbReference type="RefSeq" id="WP_235283411.1">
    <property type="nucleotide sequence ID" value="NZ_JJQF01000116.1"/>
</dbReference>
<dbReference type="Pfam" id="PF04851">
    <property type="entry name" value="ResIII"/>
    <property type="match status" value="1"/>
</dbReference>
<dbReference type="PROSITE" id="PS51194">
    <property type="entry name" value="HELICASE_CTER"/>
    <property type="match status" value="1"/>
</dbReference>
<dbReference type="InterPro" id="IPR013670">
    <property type="entry name" value="EcoEI_R_C_dom"/>
</dbReference>
<dbReference type="EMBL" id="JJQF01000116">
    <property type="protein sequence ID" value="KKH28235.1"/>
    <property type="molecule type" value="Genomic_DNA"/>
</dbReference>
<dbReference type="InterPro" id="IPR050742">
    <property type="entry name" value="Helicase_Restrict-Modif_Enz"/>
</dbReference>
<evidence type="ECO:0000259" key="1">
    <source>
        <dbReference type="PROSITE" id="PS51192"/>
    </source>
</evidence>
<feature type="domain" description="Helicase C-terminal" evidence="2">
    <location>
        <begin position="381"/>
        <end position="550"/>
    </location>
</feature>
<dbReference type="GO" id="GO:0009035">
    <property type="term" value="F:type I site-specific deoxyribonuclease activity"/>
    <property type="evidence" value="ECO:0007669"/>
    <property type="project" value="UniProtKB-EC"/>
</dbReference>
<gene>
    <name evidence="3" type="ORF">DU37_00700</name>
</gene>
<dbReference type="InterPro" id="IPR027417">
    <property type="entry name" value="P-loop_NTPase"/>
</dbReference>
<dbReference type="Pfam" id="PF00271">
    <property type="entry name" value="Helicase_C"/>
    <property type="match status" value="1"/>
</dbReference>
<dbReference type="AlphaFoldDB" id="A0A0F8MIF3"/>